<comment type="caution">
    <text evidence="4">The sequence shown here is derived from an EMBL/GenBank/DDBJ whole genome shotgun (WGS) entry which is preliminary data.</text>
</comment>
<gene>
    <name evidence="4" type="ORF">JYP50_09540</name>
</gene>
<dbReference type="PANTHER" id="PTHR34075:SF5">
    <property type="entry name" value="BLR3430 PROTEIN"/>
    <property type="match status" value="1"/>
</dbReference>
<evidence type="ECO:0000313" key="4">
    <source>
        <dbReference type="EMBL" id="MBN7796834.1"/>
    </source>
</evidence>
<dbReference type="AlphaFoldDB" id="A0A939DET9"/>
<reference evidence="4" key="1">
    <citation type="submission" date="2021-02" db="EMBL/GenBank/DDBJ databases">
        <title>PHA producing bacteria isolated from coastal sediment in Guangdong, Shenzhen.</title>
        <authorList>
            <person name="Zheng W."/>
            <person name="Yu S."/>
            <person name="Huang Y."/>
        </authorList>
    </citation>
    <scope>NUCLEOTIDE SEQUENCE</scope>
    <source>
        <strain evidence="4">TN14-10</strain>
    </source>
</reference>
<evidence type="ECO:0000259" key="1">
    <source>
        <dbReference type="Pfam" id="PF01796"/>
    </source>
</evidence>
<dbReference type="InterPro" id="IPR052513">
    <property type="entry name" value="Thioester_dehydratase-like"/>
</dbReference>
<feature type="domain" description="ChsH2 C-terminal OB-fold" evidence="1">
    <location>
        <begin position="245"/>
        <end position="305"/>
    </location>
</feature>
<dbReference type="Pfam" id="PF01796">
    <property type="entry name" value="OB_ChsH2_C"/>
    <property type="match status" value="1"/>
</dbReference>
<dbReference type="PANTHER" id="PTHR34075">
    <property type="entry name" value="BLR3430 PROTEIN"/>
    <property type="match status" value="1"/>
</dbReference>
<dbReference type="Pfam" id="PF13452">
    <property type="entry name" value="FAS1_DH_region"/>
    <property type="match status" value="1"/>
</dbReference>
<dbReference type="InterPro" id="IPR012340">
    <property type="entry name" value="NA-bd_OB-fold"/>
</dbReference>
<evidence type="ECO:0000259" key="2">
    <source>
        <dbReference type="Pfam" id="PF12172"/>
    </source>
</evidence>
<dbReference type="Gene3D" id="3.10.129.10">
    <property type="entry name" value="Hotdog Thioesterase"/>
    <property type="match status" value="1"/>
</dbReference>
<name>A0A939DET9_9GAMM</name>
<dbReference type="InterPro" id="IPR029069">
    <property type="entry name" value="HotDog_dom_sf"/>
</dbReference>
<dbReference type="RefSeq" id="WP_206560276.1">
    <property type="nucleotide sequence ID" value="NZ_JAFKCZ010000006.1"/>
</dbReference>
<evidence type="ECO:0000313" key="5">
    <source>
        <dbReference type="Proteomes" id="UP000664303"/>
    </source>
</evidence>
<feature type="domain" description="FAS1-like dehydratase" evidence="3">
    <location>
        <begin position="26"/>
        <end position="162"/>
    </location>
</feature>
<organism evidence="4 5">
    <name type="scientific">Parahaliea mediterranea</name>
    <dbReference type="NCBI Taxonomy" id="651086"/>
    <lineage>
        <taxon>Bacteria</taxon>
        <taxon>Pseudomonadati</taxon>
        <taxon>Pseudomonadota</taxon>
        <taxon>Gammaproteobacteria</taxon>
        <taxon>Cellvibrionales</taxon>
        <taxon>Halieaceae</taxon>
        <taxon>Parahaliea</taxon>
    </lineage>
</organism>
<dbReference type="InterPro" id="IPR022002">
    <property type="entry name" value="ChsH2_Znr"/>
</dbReference>
<dbReference type="EMBL" id="JAFKCZ010000006">
    <property type="protein sequence ID" value="MBN7796834.1"/>
    <property type="molecule type" value="Genomic_DNA"/>
</dbReference>
<dbReference type="Proteomes" id="UP000664303">
    <property type="component" value="Unassembled WGS sequence"/>
</dbReference>
<sequence length="323" mass="36401">MSKVEAHIDLSAYLGGDRGPYTSWDPVNRPMIRHWCEAMGDDNPIYRDDAAAREAGFDGIVAPPTMLQAWTMRGIREQRPPGSDARDPFEVLTALENMGYKAVVAVNCEQEYLRYPGEGDRLYYRSTIESISEQKRTALGVGFFVTELSTYFNQRDEAVATMRFRVFKFAPHERPGAAPSGEGGPSRPAAVTRMRPVRNRDTAFFWEGVDAGELRIQRCQGCQTLRHPPAPACPECQSLDWDHIRASGRGVLYSFVTMHYPEIPPFDYPNLIALVELEEGTRLVSNLVGVSRRDVRIGMPVQLEFSEVEPGFRLHRFRVLGGD</sequence>
<protein>
    <submittedName>
        <fullName evidence="4">MaoC family dehydratase N-terminal domain-containing protein</fullName>
    </submittedName>
</protein>
<dbReference type="SUPFAM" id="SSF50249">
    <property type="entry name" value="Nucleic acid-binding proteins"/>
    <property type="match status" value="1"/>
</dbReference>
<feature type="domain" description="ChsH2 rubredoxin-like zinc ribbon" evidence="2">
    <location>
        <begin position="206"/>
        <end position="241"/>
    </location>
</feature>
<proteinExistence type="predicted"/>
<dbReference type="InterPro" id="IPR002878">
    <property type="entry name" value="ChsH2_C"/>
</dbReference>
<dbReference type="CDD" id="cd03441">
    <property type="entry name" value="R_hydratase_like"/>
    <property type="match status" value="1"/>
</dbReference>
<dbReference type="SUPFAM" id="SSF54637">
    <property type="entry name" value="Thioesterase/thiol ester dehydrase-isomerase"/>
    <property type="match status" value="1"/>
</dbReference>
<dbReference type="InterPro" id="IPR039569">
    <property type="entry name" value="FAS1-like_DH_region"/>
</dbReference>
<evidence type="ECO:0000259" key="3">
    <source>
        <dbReference type="Pfam" id="PF13452"/>
    </source>
</evidence>
<dbReference type="Pfam" id="PF12172">
    <property type="entry name" value="zf-ChsH2"/>
    <property type="match status" value="1"/>
</dbReference>
<accession>A0A939DET9</accession>
<dbReference type="Gene3D" id="6.10.30.10">
    <property type="match status" value="1"/>
</dbReference>
<keyword evidence="5" id="KW-1185">Reference proteome</keyword>